<accession>A0ABT1IG67</accession>
<evidence type="ECO:0000313" key="2">
    <source>
        <dbReference type="EMBL" id="MCP2271642.1"/>
    </source>
</evidence>
<name>A0ABT1IG67_9PSEU</name>
<comment type="caution">
    <text evidence="2">The sequence shown here is derived from an EMBL/GenBank/DDBJ whole genome shotgun (WGS) entry which is preliminary data.</text>
</comment>
<dbReference type="Proteomes" id="UP001205185">
    <property type="component" value="Unassembled WGS sequence"/>
</dbReference>
<feature type="compositionally biased region" description="Polar residues" evidence="1">
    <location>
        <begin position="256"/>
        <end position="272"/>
    </location>
</feature>
<feature type="region of interest" description="Disordered" evidence="1">
    <location>
        <begin position="41"/>
        <end position="94"/>
    </location>
</feature>
<dbReference type="EMBL" id="JAMTCO010000010">
    <property type="protein sequence ID" value="MCP2271642.1"/>
    <property type="molecule type" value="Genomic_DNA"/>
</dbReference>
<evidence type="ECO:0000313" key="3">
    <source>
        <dbReference type="Proteomes" id="UP001205185"/>
    </source>
</evidence>
<organism evidence="2 3">
    <name type="scientific">Actinokineospora diospyrosa</name>
    <dbReference type="NCBI Taxonomy" id="103728"/>
    <lineage>
        <taxon>Bacteria</taxon>
        <taxon>Bacillati</taxon>
        <taxon>Actinomycetota</taxon>
        <taxon>Actinomycetes</taxon>
        <taxon>Pseudonocardiales</taxon>
        <taxon>Pseudonocardiaceae</taxon>
        <taxon>Actinokineospora</taxon>
    </lineage>
</organism>
<feature type="compositionally biased region" description="Low complexity" evidence="1">
    <location>
        <begin position="137"/>
        <end position="152"/>
    </location>
</feature>
<reference evidence="2 3" key="1">
    <citation type="submission" date="2022-06" db="EMBL/GenBank/DDBJ databases">
        <title>Genomic Encyclopedia of Archaeal and Bacterial Type Strains, Phase II (KMG-II): from individual species to whole genera.</title>
        <authorList>
            <person name="Goeker M."/>
        </authorList>
    </citation>
    <scope>NUCLEOTIDE SEQUENCE [LARGE SCALE GENOMIC DNA]</scope>
    <source>
        <strain evidence="2 3">DSM 44255</strain>
    </source>
</reference>
<gene>
    <name evidence="2" type="ORF">LV75_004156</name>
</gene>
<feature type="region of interest" description="Disordered" evidence="1">
    <location>
        <begin position="137"/>
        <end position="312"/>
    </location>
</feature>
<protein>
    <submittedName>
        <fullName evidence="2">Uncharacterized protein</fullName>
    </submittedName>
</protein>
<feature type="compositionally biased region" description="Pro residues" evidence="1">
    <location>
        <begin position="288"/>
        <end position="302"/>
    </location>
</feature>
<feature type="compositionally biased region" description="Low complexity" evidence="1">
    <location>
        <begin position="227"/>
        <end position="237"/>
    </location>
</feature>
<proteinExistence type="predicted"/>
<sequence>MPSARWGGPVLCGGTAAVASFSGRACFWAPALRFCHGCRRGPAQNRSTASSKARKSRIGPEVAARQRGVRCGSPSSPPGDEADPRSHRIPCPATPTPAYAKINLIESPQIHSLPTHADTAGAATNALWTLRSVVDNPSTTTTPARSSATSAPDIQPTEEARQIGSSDRSLWTAPALVGSSEDNSAHPSSTTRTTRVRPAPQGQQPLGLTSRPPSRPPPREQLPRKQPPSTTTPLTTTHANNHRQPHPPTISPPLRTATTPTRQATSNPQQMANGKCATPRQPIDTPCPHFPEPVNPPPPSESRPPRMHPTKV</sequence>
<evidence type="ECO:0000256" key="1">
    <source>
        <dbReference type="SAM" id="MobiDB-lite"/>
    </source>
</evidence>
<keyword evidence="3" id="KW-1185">Reference proteome</keyword>